<dbReference type="GO" id="GO:0004622">
    <property type="term" value="F:phosphatidylcholine lysophospholipase activity"/>
    <property type="evidence" value="ECO:0007669"/>
    <property type="project" value="TreeGrafter"/>
</dbReference>
<feature type="domain" description="SGNH hydrolase-type esterase" evidence="1">
    <location>
        <begin position="148"/>
        <end position="309"/>
    </location>
</feature>
<dbReference type="InterPro" id="IPR013830">
    <property type="entry name" value="SGNH_hydro"/>
</dbReference>
<dbReference type="RefSeq" id="WP_307259658.1">
    <property type="nucleotide sequence ID" value="NZ_JAUSVL010000001.1"/>
</dbReference>
<proteinExistence type="predicted"/>
<dbReference type="CDD" id="cd00229">
    <property type="entry name" value="SGNH_hydrolase"/>
    <property type="match status" value="1"/>
</dbReference>
<reference evidence="2" key="1">
    <citation type="submission" date="2023-07" db="EMBL/GenBank/DDBJ databases">
        <title>Genomic Encyclopedia of Type Strains, Phase IV (KMG-IV): sequencing the most valuable type-strain genomes for metagenomic binning, comparative biology and taxonomic classification.</title>
        <authorList>
            <person name="Goeker M."/>
        </authorList>
    </citation>
    <scope>NUCLEOTIDE SEQUENCE</scope>
    <source>
        <strain evidence="2">DSM 24202</strain>
    </source>
</reference>
<protein>
    <submittedName>
        <fullName evidence="2">Lysophospholipase L1-like esterase</fullName>
    </submittedName>
</protein>
<dbReference type="Gene3D" id="2.60.120.260">
    <property type="entry name" value="Galactose-binding domain-like"/>
    <property type="match status" value="1"/>
</dbReference>
<accession>A0AAE3VD82</accession>
<dbReference type="InterPro" id="IPR036514">
    <property type="entry name" value="SGNH_hydro_sf"/>
</dbReference>
<evidence type="ECO:0000259" key="1">
    <source>
        <dbReference type="Pfam" id="PF13472"/>
    </source>
</evidence>
<dbReference type="InterPro" id="IPR051532">
    <property type="entry name" value="Ester_Hydrolysis_Enzymes"/>
</dbReference>
<dbReference type="Pfam" id="PF13472">
    <property type="entry name" value="Lipase_GDSL_2"/>
    <property type="match status" value="1"/>
</dbReference>
<organism evidence="2 3">
    <name type="scientific">Oligosphaera ethanolica</name>
    <dbReference type="NCBI Taxonomy" id="760260"/>
    <lineage>
        <taxon>Bacteria</taxon>
        <taxon>Pseudomonadati</taxon>
        <taxon>Lentisphaerota</taxon>
        <taxon>Oligosphaeria</taxon>
        <taxon>Oligosphaerales</taxon>
        <taxon>Oligosphaeraceae</taxon>
        <taxon>Oligosphaera</taxon>
    </lineage>
</organism>
<evidence type="ECO:0000313" key="3">
    <source>
        <dbReference type="Proteomes" id="UP001238163"/>
    </source>
</evidence>
<comment type="caution">
    <text evidence="2">The sequence shown here is derived from an EMBL/GenBank/DDBJ whole genome shotgun (WGS) entry which is preliminary data.</text>
</comment>
<dbReference type="SUPFAM" id="SSF52266">
    <property type="entry name" value="SGNH hydrolase"/>
    <property type="match status" value="1"/>
</dbReference>
<dbReference type="EMBL" id="JAUSVL010000001">
    <property type="protein sequence ID" value="MDQ0288335.1"/>
    <property type="molecule type" value="Genomic_DNA"/>
</dbReference>
<dbReference type="AlphaFoldDB" id="A0AAE3VD82"/>
<dbReference type="PANTHER" id="PTHR30383:SF5">
    <property type="entry name" value="SGNH HYDROLASE-TYPE ESTERASE DOMAIN-CONTAINING PROTEIN"/>
    <property type="match status" value="1"/>
</dbReference>
<dbReference type="Gene3D" id="3.40.50.1110">
    <property type="entry name" value="SGNH hydrolase"/>
    <property type="match status" value="1"/>
</dbReference>
<gene>
    <name evidence="2" type="ORF">J3R75_000442</name>
</gene>
<keyword evidence="3" id="KW-1185">Reference proteome</keyword>
<sequence>MQVDCKRFFLGAVDVLDDPRGLLPSRFTPAMRAFYGDTEARVIRANSPTGVRIAMMTDSPSVRIRVAYGRAAREKFALSIRIDDDSAWLCAPAQPRAASGDFRIGLPAGRHRVEIGLPHLVETFVESVDIVDGAHAEPVPAAGGRMLFVGDSIMQGMTTEALCRSYFDIVARGLSCDYVNISVGGATAVAGLGECLSGYSDWDMALVSFGTNDCSQNRPLAEYVAGLAAIFGALHRHGRGKLCLLTTVPRPAQEGKPNAIGLTLDDYRQVAKALQGQFPALIVLDGPAVLPAEERLLADGIHPNDAGSAVMARNILAALAVAREAQQA</sequence>
<dbReference type="Proteomes" id="UP001238163">
    <property type="component" value="Unassembled WGS sequence"/>
</dbReference>
<dbReference type="PANTHER" id="PTHR30383">
    <property type="entry name" value="THIOESTERASE 1/PROTEASE 1/LYSOPHOSPHOLIPASE L1"/>
    <property type="match status" value="1"/>
</dbReference>
<name>A0AAE3VD82_9BACT</name>
<evidence type="ECO:0000313" key="2">
    <source>
        <dbReference type="EMBL" id="MDQ0288335.1"/>
    </source>
</evidence>